<organism evidence="1 2">
    <name type="scientific">Hebeloma cylindrosporum</name>
    <dbReference type="NCBI Taxonomy" id="76867"/>
    <lineage>
        <taxon>Eukaryota</taxon>
        <taxon>Fungi</taxon>
        <taxon>Dikarya</taxon>
        <taxon>Basidiomycota</taxon>
        <taxon>Agaricomycotina</taxon>
        <taxon>Agaricomycetes</taxon>
        <taxon>Agaricomycetidae</taxon>
        <taxon>Agaricales</taxon>
        <taxon>Agaricineae</taxon>
        <taxon>Hymenogastraceae</taxon>
        <taxon>Hebeloma</taxon>
    </lineage>
</organism>
<reference evidence="2" key="2">
    <citation type="submission" date="2015-01" db="EMBL/GenBank/DDBJ databases">
        <title>Evolutionary Origins and Diversification of the Mycorrhizal Mutualists.</title>
        <authorList>
            <consortium name="DOE Joint Genome Institute"/>
            <consortium name="Mycorrhizal Genomics Consortium"/>
            <person name="Kohler A."/>
            <person name="Kuo A."/>
            <person name="Nagy L.G."/>
            <person name="Floudas D."/>
            <person name="Copeland A."/>
            <person name="Barry K.W."/>
            <person name="Cichocki N."/>
            <person name="Veneault-Fourrey C."/>
            <person name="LaButti K."/>
            <person name="Lindquist E.A."/>
            <person name="Lipzen A."/>
            <person name="Lundell T."/>
            <person name="Morin E."/>
            <person name="Murat C."/>
            <person name="Riley R."/>
            <person name="Ohm R."/>
            <person name="Sun H."/>
            <person name="Tunlid A."/>
            <person name="Henrissat B."/>
            <person name="Grigoriev I.V."/>
            <person name="Hibbett D.S."/>
            <person name="Martin F."/>
        </authorList>
    </citation>
    <scope>NUCLEOTIDE SEQUENCE [LARGE SCALE GENOMIC DNA]</scope>
    <source>
        <strain evidence="2">h7</strain>
    </source>
</reference>
<dbReference type="HOGENOM" id="CLU_045278_1_0_1"/>
<evidence type="ECO:0000313" key="2">
    <source>
        <dbReference type="Proteomes" id="UP000053424"/>
    </source>
</evidence>
<proteinExistence type="predicted"/>
<keyword evidence="2" id="KW-1185">Reference proteome</keyword>
<name>A0A0C3C6T9_HEBCY</name>
<dbReference type="Proteomes" id="UP000053424">
    <property type="component" value="Unassembled WGS sequence"/>
</dbReference>
<evidence type="ECO:0000313" key="1">
    <source>
        <dbReference type="EMBL" id="KIM39311.1"/>
    </source>
</evidence>
<protein>
    <recommendedName>
        <fullName evidence="3">F-box domain-containing protein</fullName>
    </recommendedName>
</protein>
<dbReference type="EMBL" id="KN831786">
    <property type="protein sequence ID" value="KIM39311.1"/>
    <property type="molecule type" value="Genomic_DNA"/>
</dbReference>
<sequence length="463" mass="52919">MPSSSPASTQQNSIGRISSPILRLSQEVVDEIIDSIAMIDPWIVREEERRFGSFFWAEETVPKCLQRVKELYMIMKCNPQIVAYVRELTLKAVPYDTAWITEDPYLRRILALLERPGNSLKKLSILGLHDCILETRKPDNLFRITNTISSLHLGFMQNIPLAMIEGCVQLTDLSLNCVEIDSKPCRAGTSRQVRPALQKLKFFNSSNAMKLLLGRYRRQTPSHIDFSTIRVFSVNPASQEELLLAGEVIKIASGSLEEFTLDGQYRTKTMIRKLLHPWVFRNFAHLENSTSLRSLDVELSFQGFDYAKEDPVDAISDVLSTLPKPNQLRRLRIKMFIGQNNAVDPHEFHKLAWARLASELNRIKSGNSLDFFLELHYRPSTNSLTEEEMYIDRGYEAFKRVLTPACKAIFQHPIHQQFKAATTNSDADAASVILHLEIHPDFPKNPRQSISDLFSAETRSLIR</sequence>
<dbReference type="AlphaFoldDB" id="A0A0C3C6T9"/>
<dbReference type="OrthoDB" id="3070770at2759"/>
<accession>A0A0C3C6T9</accession>
<reference evidence="1 2" key="1">
    <citation type="submission" date="2014-04" db="EMBL/GenBank/DDBJ databases">
        <authorList>
            <consortium name="DOE Joint Genome Institute"/>
            <person name="Kuo A."/>
            <person name="Gay G."/>
            <person name="Dore J."/>
            <person name="Kohler A."/>
            <person name="Nagy L.G."/>
            <person name="Floudas D."/>
            <person name="Copeland A."/>
            <person name="Barry K.W."/>
            <person name="Cichocki N."/>
            <person name="Veneault-Fourrey C."/>
            <person name="LaButti K."/>
            <person name="Lindquist E.A."/>
            <person name="Lipzen A."/>
            <person name="Lundell T."/>
            <person name="Morin E."/>
            <person name="Murat C."/>
            <person name="Sun H."/>
            <person name="Tunlid A."/>
            <person name="Henrissat B."/>
            <person name="Grigoriev I.V."/>
            <person name="Hibbett D.S."/>
            <person name="Martin F."/>
            <person name="Nordberg H.P."/>
            <person name="Cantor M.N."/>
            <person name="Hua S.X."/>
        </authorList>
    </citation>
    <scope>NUCLEOTIDE SEQUENCE [LARGE SCALE GENOMIC DNA]</scope>
    <source>
        <strain evidence="2">h7</strain>
    </source>
</reference>
<gene>
    <name evidence="1" type="ORF">M413DRAFT_415935</name>
</gene>
<evidence type="ECO:0008006" key="3">
    <source>
        <dbReference type="Google" id="ProtNLM"/>
    </source>
</evidence>